<name>A0AA37GKE3_9PEZI</name>
<accession>A0AA37GKE3</accession>
<protein>
    <submittedName>
        <fullName evidence="2">Uncharacterized protein</fullName>
    </submittedName>
</protein>
<keyword evidence="3" id="KW-1185">Reference proteome</keyword>
<feature type="region of interest" description="Disordered" evidence="1">
    <location>
        <begin position="1"/>
        <end position="154"/>
    </location>
</feature>
<feature type="compositionally biased region" description="Polar residues" evidence="1">
    <location>
        <begin position="143"/>
        <end position="154"/>
    </location>
</feature>
<dbReference type="EMBL" id="BPPX01000009">
    <property type="protein sequence ID" value="GJC82638.1"/>
    <property type="molecule type" value="Genomic_DNA"/>
</dbReference>
<evidence type="ECO:0000256" key="1">
    <source>
        <dbReference type="SAM" id="MobiDB-lite"/>
    </source>
</evidence>
<reference evidence="2 3" key="1">
    <citation type="submission" date="2021-07" db="EMBL/GenBank/DDBJ databases">
        <title>Genome data of Colletotrichum spaethianum.</title>
        <authorList>
            <person name="Utami Y.D."/>
            <person name="Hiruma K."/>
        </authorList>
    </citation>
    <scope>NUCLEOTIDE SEQUENCE [LARGE SCALE GENOMIC DNA]</scope>
    <source>
        <strain evidence="2 3">MAFF 242679</strain>
    </source>
</reference>
<evidence type="ECO:0000313" key="2">
    <source>
        <dbReference type="EMBL" id="GJC82638.1"/>
    </source>
</evidence>
<feature type="compositionally biased region" description="Polar residues" evidence="1">
    <location>
        <begin position="17"/>
        <end position="33"/>
    </location>
</feature>
<gene>
    <name evidence="2" type="ORF">ColLi_05476</name>
</gene>
<dbReference type="AlphaFoldDB" id="A0AA37GKE3"/>
<dbReference type="Proteomes" id="UP001055172">
    <property type="component" value="Unassembled WGS sequence"/>
</dbReference>
<evidence type="ECO:0000313" key="3">
    <source>
        <dbReference type="Proteomes" id="UP001055172"/>
    </source>
</evidence>
<organism evidence="2 3">
    <name type="scientific">Colletotrichum liriopes</name>
    <dbReference type="NCBI Taxonomy" id="708192"/>
    <lineage>
        <taxon>Eukaryota</taxon>
        <taxon>Fungi</taxon>
        <taxon>Dikarya</taxon>
        <taxon>Ascomycota</taxon>
        <taxon>Pezizomycotina</taxon>
        <taxon>Sordariomycetes</taxon>
        <taxon>Hypocreomycetidae</taxon>
        <taxon>Glomerellales</taxon>
        <taxon>Glomerellaceae</taxon>
        <taxon>Colletotrichum</taxon>
        <taxon>Colletotrichum spaethianum species complex</taxon>
    </lineage>
</organism>
<proteinExistence type="predicted"/>
<comment type="caution">
    <text evidence="2">The sequence shown here is derived from an EMBL/GenBank/DDBJ whole genome shotgun (WGS) entry which is preliminary data.</text>
</comment>
<sequence>MAPWSQRHAPPLRPPTLRQTSADLISRVHSPSLTAPPGQLGRLPDYAILDSPHLQADSSSSESDFHPRRPRRPTHSRSMSHPFPSLFSSKKKRPDAALDTDSEDDVPVMTKPLGNNTHKRGAKRQGQQRPEMASAALPGLDITSETTDPPSRTI</sequence>